<reference evidence="2 5" key="2">
    <citation type="submission" date="2018-06" db="EMBL/GenBank/DDBJ databases">
        <title>Population genomics shows no distinction between pathogenic Candida krusei and environmental Pichia kudriavzevii: One species, four names.</title>
        <authorList>
            <person name="Douglass A.P."/>
            <person name="Offei B."/>
            <person name="Braun-Galleani S."/>
            <person name="Coughlan A.Y."/>
            <person name="Martos A."/>
            <person name="Ortiz-Merino R.A."/>
            <person name="Byrne K.P."/>
            <person name="Wolfe K.H."/>
        </authorList>
    </citation>
    <scope>NUCLEOTIDE SEQUENCE [LARGE SCALE GENOMIC DNA]</scope>
    <source>
        <strain evidence="2 5">CBS573</strain>
    </source>
</reference>
<evidence type="ECO:0000313" key="3">
    <source>
        <dbReference type="EMBL" id="OUT24316.1"/>
    </source>
</evidence>
<evidence type="ECO:0000313" key="4">
    <source>
        <dbReference type="Proteomes" id="UP000195871"/>
    </source>
</evidence>
<dbReference type="KEGG" id="pkz:C5L36_0C06840"/>
<keyword evidence="5" id="KW-1185">Reference proteome</keyword>
<dbReference type="OrthoDB" id="10251809at2759"/>
<dbReference type="STRING" id="4909.A0A1Z8JUR5"/>
<protein>
    <recommendedName>
        <fullName evidence="6">Guanine nucleotide-binding protein subunit beta 2</fullName>
    </recommendedName>
</protein>
<name>A0A1Z8JUR5_PICKU</name>
<sequence length="859" mass="98521">MEEYIRRPGVPEFLYPASTAMVYTSLNLTDPKEFKKENYKYHHYYSNLSSTLVSPSTQSNFYPSDNFEYYRSHKVYKPLSIPKSTTDGRIEPSRSKKYFQNVNCFMDSPPLFGDAALRGVSYGAGADMPDGIYTFGGLECMLTPEYEEMLKKITQNFTIPPENIKLECDYDIPFPIDKEKIESMSLKPCLTVKKYLPESNCLRYVCELNNDQNENELEDDRTSFNDLLKKTDGKIIQKNKPQGMATSSSSSYQDTPKSLICATASKVSNRFFATYGGLEIITEIKYPDDQHCIIEKKLIPNDQLWLFDTITCKFREIKLSVHPTYSSIFPNTVPRFGHGMVSISVEENINLSKKNELNHDFKDAENHESKENITVGTFSKPATIFVMGGYRAMDDTNKFVAINDLWKCDLFLDDKGAADEVLAAPIGDFEMANDYFSYNIDDKLNEHPNNPTSNKFTGVFRHSMGNQWPSPRGFFSMNLIDNDFMLNYVDWKSPCRENASIKQKLLQKELLAKRERETEQNLHTPLPTTKLNFSFTSAEYKKPEFTRTKTTTRITGNHGPGVASDISSRSDSPSSELSNHTSSVKQFENKVLILIGGSSIMYTKVSDDEQYDVYYNKYILGDIWVFDFQTESWYNFEEHVKIKRALQVCGHMLIISPYTLNVVGGVAESHYDESLFEPIQGGLSRTNNWEHKVQTQNWSRGKECVSIFHREKRKSKPKNHFDSHVGVEITKDRTAEYNHFSAFIFDFQKSLWNNIQIAIVNDHKYFVPWEFNKSRKIMSGGTLLNTDFEDGRIKNDFDVDKEPLGGYGVLAVCGLVFYKDNRTVLISPDLKVLDEKRKCILGKQRLVGNSIADIYSSYI</sequence>
<dbReference type="RefSeq" id="XP_029322241.1">
    <property type="nucleotide sequence ID" value="XM_029466381.1"/>
</dbReference>
<evidence type="ECO:0000256" key="1">
    <source>
        <dbReference type="SAM" id="MobiDB-lite"/>
    </source>
</evidence>
<accession>A0A1Z8JUR5</accession>
<feature type="compositionally biased region" description="Low complexity" evidence="1">
    <location>
        <begin position="564"/>
        <end position="578"/>
    </location>
</feature>
<evidence type="ECO:0000313" key="2">
    <source>
        <dbReference type="EMBL" id="AWU76764.1"/>
    </source>
</evidence>
<proteinExistence type="predicted"/>
<dbReference type="Proteomes" id="UP000195871">
    <property type="component" value="Unassembled WGS sequence"/>
</dbReference>
<dbReference type="GeneID" id="40384559"/>
<dbReference type="EMBL" id="NHMM01000001">
    <property type="protein sequence ID" value="OUT24316.1"/>
    <property type="molecule type" value="Genomic_DNA"/>
</dbReference>
<feature type="region of interest" description="Disordered" evidence="1">
    <location>
        <begin position="546"/>
        <end position="581"/>
    </location>
</feature>
<dbReference type="PANTHER" id="PTHR23244">
    <property type="entry name" value="KELCH REPEAT DOMAIN"/>
    <property type="match status" value="1"/>
</dbReference>
<dbReference type="EMBL" id="CP028775">
    <property type="protein sequence ID" value="AWU76764.1"/>
    <property type="molecule type" value="Genomic_DNA"/>
</dbReference>
<dbReference type="Proteomes" id="UP000249293">
    <property type="component" value="Chromosome 3"/>
</dbReference>
<organism evidence="3 4">
    <name type="scientific">Pichia kudriavzevii</name>
    <name type="common">Yeast</name>
    <name type="synonym">Issatchenkia orientalis</name>
    <dbReference type="NCBI Taxonomy" id="4909"/>
    <lineage>
        <taxon>Eukaryota</taxon>
        <taxon>Fungi</taxon>
        <taxon>Dikarya</taxon>
        <taxon>Ascomycota</taxon>
        <taxon>Saccharomycotina</taxon>
        <taxon>Pichiomycetes</taxon>
        <taxon>Pichiales</taxon>
        <taxon>Pichiaceae</taxon>
        <taxon>Pichia</taxon>
    </lineage>
</organism>
<evidence type="ECO:0008006" key="6">
    <source>
        <dbReference type="Google" id="ProtNLM"/>
    </source>
</evidence>
<dbReference type="PANTHER" id="PTHR23244:SF471">
    <property type="entry name" value="GUANINE NUCLEOTIDE-BINDING PROTEIN SUBUNIT BETA 1-RELATED"/>
    <property type="match status" value="1"/>
</dbReference>
<evidence type="ECO:0000313" key="5">
    <source>
        <dbReference type="Proteomes" id="UP000249293"/>
    </source>
</evidence>
<dbReference type="VEuPathDB" id="FungiDB:C5L36_0C06840"/>
<gene>
    <name evidence="2" type="ORF">C5L36_0C06840</name>
    <name evidence="3" type="ORF">CAS74_000703</name>
</gene>
<dbReference type="AlphaFoldDB" id="A0A1Z8JUR5"/>
<reference evidence="3 4" key="1">
    <citation type="submission" date="2017-05" db="EMBL/GenBank/DDBJ databases">
        <title>The Genome Sequence of Candida krusei Ckrusei653.</title>
        <authorList>
            <person name="Cuomo C."/>
            <person name="Forche A."/>
            <person name="Young S."/>
            <person name="Abouelleil A."/>
            <person name="Cao P."/>
            <person name="Chapman S."/>
            <person name="Cusick C."/>
            <person name="Shea T."/>
            <person name="Nusbaum C."/>
            <person name="Birren B."/>
        </authorList>
    </citation>
    <scope>NUCLEOTIDE SEQUENCE [LARGE SCALE GENOMIC DNA]</scope>
    <source>
        <strain evidence="3 4">Ckrusei653</strain>
    </source>
</reference>